<name>A0A5C6DV60_9BACT</name>
<proteinExistence type="predicted"/>
<comment type="caution">
    <text evidence="1">The sequence shown here is derived from an EMBL/GenBank/DDBJ whole genome shotgun (WGS) entry which is preliminary data.</text>
</comment>
<organism evidence="1 2">
    <name type="scientific">Novipirellula aureliae</name>
    <dbReference type="NCBI Taxonomy" id="2527966"/>
    <lineage>
        <taxon>Bacteria</taxon>
        <taxon>Pseudomonadati</taxon>
        <taxon>Planctomycetota</taxon>
        <taxon>Planctomycetia</taxon>
        <taxon>Pirellulales</taxon>
        <taxon>Pirellulaceae</taxon>
        <taxon>Novipirellula</taxon>
    </lineage>
</organism>
<keyword evidence="2" id="KW-1185">Reference proteome</keyword>
<evidence type="ECO:0008006" key="3">
    <source>
        <dbReference type="Google" id="ProtNLM"/>
    </source>
</evidence>
<gene>
    <name evidence="1" type="ORF">Q31b_35190</name>
</gene>
<sequence length="174" mass="20159">MARLGICSLPEQPAANLPNKLHQRNWTGKLNQGSCVHASLVNHLRWLNEYELGERWRATYSDGEWDSRLRSRLDAADIDYSYTIKADPRFLDWATATRRGAILWWKPAHCCTFVGWVNRDGRQYAAILDNNYPGRFELTPREQFVRLWAGYGGFALTVLDDPTSSLPYRSYEVF</sequence>
<dbReference type="EMBL" id="SJPY01000005">
    <property type="protein sequence ID" value="TWU40174.1"/>
    <property type="molecule type" value="Genomic_DNA"/>
</dbReference>
<dbReference type="AlphaFoldDB" id="A0A5C6DV60"/>
<protein>
    <recommendedName>
        <fullName evidence="3">Peptidase C39-like domain-containing protein</fullName>
    </recommendedName>
</protein>
<dbReference type="Proteomes" id="UP000315471">
    <property type="component" value="Unassembled WGS sequence"/>
</dbReference>
<evidence type="ECO:0000313" key="2">
    <source>
        <dbReference type="Proteomes" id="UP000315471"/>
    </source>
</evidence>
<accession>A0A5C6DV60</accession>
<reference evidence="1 2" key="1">
    <citation type="submission" date="2019-02" db="EMBL/GenBank/DDBJ databases">
        <title>Deep-cultivation of Planctomycetes and their phenomic and genomic characterization uncovers novel biology.</title>
        <authorList>
            <person name="Wiegand S."/>
            <person name="Jogler M."/>
            <person name="Boedeker C."/>
            <person name="Pinto D."/>
            <person name="Vollmers J."/>
            <person name="Rivas-Marin E."/>
            <person name="Kohn T."/>
            <person name="Peeters S.H."/>
            <person name="Heuer A."/>
            <person name="Rast P."/>
            <person name="Oberbeckmann S."/>
            <person name="Bunk B."/>
            <person name="Jeske O."/>
            <person name="Meyerdierks A."/>
            <person name="Storesund J.E."/>
            <person name="Kallscheuer N."/>
            <person name="Luecker S."/>
            <person name="Lage O.M."/>
            <person name="Pohl T."/>
            <person name="Merkel B.J."/>
            <person name="Hornburger P."/>
            <person name="Mueller R.-W."/>
            <person name="Bruemmer F."/>
            <person name="Labrenz M."/>
            <person name="Spormann A.M."/>
            <person name="Op Den Camp H."/>
            <person name="Overmann J."/>
            <person name="Amann R."/>
            <person name="Jetten M.S.M."/>
            <person name="Mascher T."/>
            <person name="Medema M.H."/>
            <person name="Devos D.P."/>
            <person name="Kaster A.-K."/>
            <person name="Ovreas L."/>
            <person name="Rohde M."/>
            <person name="Galperin M.Y."/>
            <person name="Jogler C."/>
        </authorList>
    </citation>
    <scope>NUCLEOTIDE SEQUENCE [LARGE SCALE GENOMIC DNA]</scope>
    <source>
        <strain evidence="1 2">Q31b</strain>
    </source>
</reference>
<evidence type="ECO:0000313" key="1">
    <source>
        <dbReference type="EMBL" id="TWU40174.1"/>
    </source>
</evidence>